<keyword evidence="1" id="KW-1133">Transmembrane helix</keyword>
<feature type="transmembrane region" description="Helical" evidence="1">
    <location>
        <begin position="19"/>
        <end position="35"/>
    </location>
</feature>
<evidence type="ECO:0000256" key="1">
    <source>
        <dbReference type="SAM" id="Phobius"/>
    </source>
</evidence>
<reference evidence="2" key="2">
    <citation type="submission" date="2014-06" db="EMBL/GenBank/DDBJ databases">
        <title>Draft genome sequence of Clostridium ramosum(DSM 1402).</title>
        <authorList>
            <person name="Sudarsanam P."/>
            <person name="Ley R."/>
            <person name="Guruge J."/>
            <person name="Turnbaugh P.J."/>
            <person name="Mahowald M."/>
            <person name="Liep D."/>
            <person name="Gordon J."/>
        </authorList>
    </citation>
    <scope>NUCLEOTIDE SEQUENCE</scope>
    <source>
        <strain evidence="2">DSM 1402</strain>
    </source>
</reference>
<gene>
    <name evidence="2" type="ORF">CLORAM_00059</name>
</gene>
<keyword evidence="1" id="KW-0812">Transmembrane</keyword>
<dbReference type="EMBL" id="ABFX02000002">
    <property type="protein sequence ID" value="EDS19968.1"/>
    <property type="molecule type" value="Genomic_DNA"/>
</dbReference>
<sequence>MSTGGQSYAHLYYTTFKNFIYDLNLIVICGIILSGDKNER</sequence>
<accession>B0N0T2</accession>
<proteinExistence type="predicted"/>
<evidence type="ECO:0000313" key="2">
    <source>
        <dbReference type="EMBL" id="EDS19968.1"/>
    </source>
</evidence>
<evidence type="ECO:0000313" key="3">
    <source>
        <dbReference type="Proteomes" id="UP000005798"/>
    </source>
</evidence>
<dbReference type="AlphaFoldDB" id="B0N0T2"/>
<keyword evidence="1" id="KW-0472">Membrane</keyword>
<dbReference type="Proteomes" id="UP000005798">
    <property type="component" value="Unassembled WGS sequence"/>
</dbReference>
<organism evidence="2 3">
    <name type="scientific">Thomasclavelia ramosa DSM 1402</name>
    <dbReference type="NCBI Taxonomy" id="445974"/>
    <lineage>
        <taxon>Bacteria</taxon>
        <taxon>Bacillati</taxon>
        <taxon>Bacillota</taxon>
        <taxon>Erysipelotrichia</taxon>
        <taxon>Erysipelotrichales</taxon>
        <taxon>Coprobacillaceae</taxon>
        <taxon>Thomasclavelia</taxon>
    </lineage>
</organism>
<comment type="caution">
    <text evidence="2">The sequence shown here is derived from an EMBL/GenBank/DDBJ whole genome shotgun (WGS) entry which is preliminary data.</text>
</comment>
<name>B0N0T2_9FIRM</name>
<protein>
    <submittedName>
        <fullName evidence="2">Uncharacterized protein</fullName>
    </submittedName>
</protein>
<dbReference type="HOGENOM" id="CLU_3289392_0_0_9"/>
<keyword evidence="3" id="KW-1185">Reference proteome</keyword>
<reference evidence="2" key="1">
    <citation type="submission" date="2007-11" db="EMBL/GenBank/DDBJ databases">
        <authorList>
            <person name="Fulton L."/>
            <person name="Clifton S."/>
            <person name="Fulton B."/>
            <person name="Xu J."/>
            <person name="Minx P."/>
            <person name="Pepin K.H."/>
            <person name="Johnson M."/>
            <person name="Thiruvilangam P."/>
            <person name="Bhonagiri V."/>
            <person name="Nash W.E."/>
            <person name="Mardis E.R."/>
            <person name="Wilson R.K."/>
        </authorList>
    </citation>
    <scope>NUCLEOTIDE SEQUENCE [LARGE SCALE GENOMIC DNA]</scope>
    <source>
        <strain evidence="2">DSM 1402</strain>
    </source>
</reference>